<comment type="catalytic activity">
    <reaction evidence="9">
        <text>sn-glycerol 3-phosphate + NADP(+) = dihydroxyacetone phosphate + NADPH + H(+)</text>
        <dbReference type="Rhea" id="RHEA:11096"/>
        <dbReference type="ChEBI" id="CHEBI:15378"/>
        <dbReference type="ChEBI" id="CHEBI:57597"/>
        <dbReference type="ChEBI" id="CHEBI:57642"/>
        <dbReference type="ChEBI" id="CHEBI:57783"/>
        <dbReference type="ChEBI" id="CHEBI:58349"/>
        <dbReference type="EC" id="1.1.1.94"/>
    </reaction>
    <physiologicalReaction direction="right-to-left" evidence="9">
        <dbReference type="Rhea" id="RHEA:11098"/>
    </physiologicalReaction>
</comment>
<dbReference type="PANTHER" id="PTHR11728:SF1">
    <property type="entry name" value="GLYCEROL-3-PHOSPHATE DEHYDROGENASE [NAD(+)] 2, CHLOROPLASTIC"/>
    <property type="match status" value="1"/>
</dbReference>
<evidence type="ECO:0000256" key="10">
    <source>
        <dbReference type="ARBA" id="ARBA00066687"/>
    </source>
</evidence>
<dbReference type="GO" id="GO:0006650">
    <property type="term" value="P:glycerophospholipid metabolic process"/>
    <property type="evidence" value="ECO:0007669"/>
    <property type="project" value="UniProtKB-UniRule"/>
</dbReference>
<dbReference type="PANTHER" id="PTHR11728">
    <property type="entry name" value="GLYCEROL-3-PHOSPHATE DEHYDROGENASE"/>
    <property type="match status" value="1"/>
</dbReference>
<protein>
    <recommendedName>
        <fullName evidence="11 13">Glycerol-3-phosphate dehydrogenase [NAD(P)+]</fullName>
        <ecNumber evidence="10 13">1.1.1.94</ecNumber>
    </recommendedName>
    <alternativeName>
        <fullName evidence="13">NAD(P)(+)-dependent glycerol-3-phosphate dehydrogenase</fullName>
    </alternativeName>
    <alternativeName>
        <fullName evidence="12 13">NAD(P)H-dependent dihydroxyacetone-phosphate reductase</fullName>
    </alternativeName>
</protein>
<dbReference type="InterPro" id="IPR006109">
    <property type="entry name" value="G3P_DH_NAD-dep_C"/>
</dbReference>
<feature type="binding site" evidence="13">
    <location>
        <position position="14"/>
    </location>
    <ligand>
        <name>NADPH</name>
        <dbReference type="ChEBI" id="CHEBI:57783"/>
    </ligand>
</feature>
<keyword evidence="2 13" id="KW-0444">Lipid biosynthesis</keyword>
<keyword evidence="3 13" id="KW-0521">NADP</keyword>
<gene>
    <name evidence="13 15" type="primary">gpsA</name>
    <name evidence="15" type="ORF">CACET_c21540</name>
</gene>
<feature type="binding site" evidence="13">
    <location>
        <position position="136"/>
    </location>
    <ligand>
        <name>sn-glycerol 3-phosphate</name>
        <dbReference type="ChEBI" id="CHEBI:57597"/>
    </ligand>
</feature>
<feature type="binding site" evidence="13">
    <location>
        <position position="13"/>
    </location>
    <ligand>
        <name>NADPH</name>
        <dbReference type="ChEBI" id="CHEBI:57783"/>
    </ligand>
</feature>
<evidence type="ECO:0000256" key="12">
    <source>
        <dbReference type="ARBA" id="ARBA00080511"/>
    </source>
</evidence>
<dbReference type="Proteomes" id="UP000035704">
    <property type="component" value="Chromosome"/>
</dbReference>
<dbReference type="PATRIC" id="fig|84022.5.peg.555"/>
<dbReference type="GO" id="GO:0141153">
    <property type="term" value="F:glycerol-3-phosphate dehydrogenase (NADP+) activity"/>
    <property type="evidence" value="ECO:0007669"/>
    <property type="project" value="RHEA"/>
</dbReference>
<comment type="catalytic activity">
    <reaction evidence="13">
        <text>sn-glycerol 3-phosphate + NAD(+) = dihydroxyacetone phosphate + NADH + H(+)</text>
        <dbReference type="Rhea" id="RHEA:11092"/>
        <dbReference type="ChEBI" id="CHEBI:15378"/>
        <dbReference type="ChEBI" id="CHEBI:57540"/>
        <dbReference type="ChEBI" id="CHEBI:57597"/>
        <dbReference type="ChEBI" id="CHEBI:57642"/>
        <dbReference type="ChEBI" id="CHEBI:57945"/>
        <dbReference type="EC" id="1.1.1.94"/>
    </reaction>
</comment>
<keyword evidence="7 13" id="KW-0594">Phospholipid biosynthesis</keyword>
<dbReference type="Pfam" id="PF01210">
    <property type="entry name" value="NAD_Gly3P_dh_N"/>
    <property type="match status" value="1"/>
</dbReference>
<feature type="binding site" evidence="13">
    <location>
        <position position="255"/>
    </location>
    <ligand>
        <name>NADPH</name>
        <dbReference type="ChEBI" id="CHEBI:57783"/>
    </ligand>
</feature>
<comment type="caution">
    <text evidence="13">Lacks conserved residue(s) required for the propagation of feature annotation.</text>
</comment>
<dbReference type="KEGG" id="cace:CACET_c21540"/>
<dbReference type="GO" id="GO:0051287">
    <property type="term" value="F:NAD binding"/>
    <property type="evidence" value="ECO:0007669"/>
    <property type="project" value="InterPro"/>
</dbReference>
<evidence type="ECO:0000256" key="1">
    <source>
        <dbReference type="ARBA" id="ARBA00011009"/>
    </source>
</evidence>
<feature type="binding site" evidence="13">
    <location>
        <position position="108"/>
    </location>
    <ligand>
        <name>NADPH</name>
        <dbReference type="ChEBI" id="CHEBI:57783"/>
    </ligand>
</feature>
<dbReference type="PROSITE" id="PS00957">
    <property type="entry name" value="NAD_G3PDH"/>
    <property type="match status" value="1"/>
</dbReference>
<name>A0A0D8I996_9CLOT</name>
<comment type="similarity">
    <text evidence="1 13 14">Belongs to the NAD-dependent glycerol-3-phosphate dehydrogenase family.</text>
</comment>
<evidence type="ECO:0000256" key="8">
    <source>
        <dbReference type="ARBA" id="ARBA00023264"/>
    </source>
</evidence>
<dbReference type="HAMAP" id="MF_00394">
    <property type="entry name" value="NAD_Glyc3P_dehydrog"/>
    <property type="match status" value="1"/>
</dbReference>
<keyword evidence="5 13" id="KW-0520">NAD</keyword>
<evidence type="ECO:0000256" key="13">
    <source>
        <dbReference type="HAMAP-Rule" id="MF_00394"/>
    </source>
</evidence>
<accession>A0A0D8I996</accession>
<comment type="function">
    <text evidence="13">Catalyzes the reduction of the glycolytic intermediate dihydroxyacetone phosphate (DHAP) to sn-glycerol 3-phosphate (G3P), the key precursor for phospholipid synthesis.</text>
</comment>
<dbReference type="UniPathway" id="UPA00940"/>
<evidence type="ECO:0000256" key="14">
    <source>
        <dbReference type="RuleBase" id="RU000437"/>
    </source>
</evidence>
<feature type="binding site" evidence="13">
    <location>
        <position position="138"/>
    </location>
    <ligand>
        <name>sn-glycerol 3-phosphate</name>
        <dbReference type="ChEBI" id="CHEBI:57597"/>
    </ligand>
</feature>
<dbReference type="Gene3D" id="1.10.1040.10">
    <property type="entry name" value="N-(1-d-carboxylethyl)-l-norvaline Dehydrogenase, domain 2"/>
    <property type="match status" value="1"/>
</dbReference>
<dbReference type="AlphaFoldDB" id="A0A0D8I996"/>
<dbReference type="NCBIfam" id="NF000942">
    <property type="entry name" value="PRK00094.1-4"/>
    <property type="match status" value="1"/>
</dbReference>
<dbReference type="InterPro" id="IPR008927">
    <property type="entry name" value="6-PGluconate_DH-like_C_sf"/>
</dbReference>
<dbReference type="InterPro" id="IPR006168">
    <property type="entry name" value="G3P_DH_NAD-dep"/>
</dbReference>
<feature type="binding site" evidence="13">
    <location>
        <position position="140"/>
    </location>
    <ligand>
        <name>NADPH</name>
        <dbReference type="ChEBI" id="CHEBI:57783"/>
    </ligand>
</feature>
<sequence>MKKLSIAVLGAGSWGTALSLVLNSNDHVVNLWMRGEEQYQEILTTGENKKYLSGIKIPSSIKLFTDSIAAVKDTDIILLAVPTQKVREVLKSIQPHIKPHQVIVNAAKGIEQKTQLRISEVVEEMLPNQPYAMLSGPSHAEEVAINMPTTIVAAALKKDTAEFVQHAFMTSKFRVYTNPDVAGVELGGALKNVIAFGAGIADGLGFGDNVRAALMTRGIREIARLGKAMGADISTFAGLSGIGDLIVTCTSMHSRNRRAGILIGKGKSLQETLKEIGMVVEGITTTNVAYELAVKYNIEMPITEEIYKVLYEGRDPKDAVINLMTRDRKNEMEEIVNDSSVDWQ</sequence>
<dbReference type="NCBIfam" id="NF000940">
    <property type="entry name" value="PRK00094.1-2"/>
    <property type="match status" value="1"/>
</dbReference>
<evidence type="ECO:0000313" key="16">
    <source>
        <dbReference type="Proteomes" id="UP000035704"/>
    </source>
</evidence>
<evidence type="ECO:0000256" key="9">
    <source>
        <dbReference type="ARBA" id="ARBA00052716"/>
    </source>
</evidence>
<keyword evidence="8 13" id="KW-1208">Phospholipid metabolism</keyword>
<feature type="binding site" evidence="13">
    <location>
        <position position="254"/>
    </location>
    <ligand>
        <name>sn-glycerol 3-phosphate</name>
        <dbReference type="ChEBI" id="CHEBI:57597"/>
    </ligand>
</feature>
<feature type="active site" description="Proton acceptor" evidence="13">
    <location>
        <position position="191"/>
    </location>
</feature>
<dbReference type="OrthoDB" id="9812273at2"/>
<dbReference type="GO" id="GO:0141152">
    <property type="term" value="F:glycerol-3-phosphate dehydrogenase (NAD+) activity"/>
    <property type="evidence" value="ECO:0007669"/>
    <property type="project" value="RHEA"/>
</dbReference>
<proteinExistence type="inferred from homology"/>
<keyword evidence="13" id="KW-0547">Nucleotide-binding</keyword>
<dbReference type="EMBL" id="CP009687">
    <property type="protein sequence ID" value="AKL95600.1"/>
    <property type="molecule type" value="Genomic_DNA"/>
</dbReference>
<keyword evidence="6 13" id="KW-0443">Lipid metabolism</keyword>
<dbReference type="RefSeq" id="WP_044825085.1">
    <property type="nucleotide sequence ID" value="NZ_CP009687.1"/>
</dbReference>
<evidence type="ECO:0000256" key="6">
    <source>
        <dbReference type="ARBA" id="ARBA00023098"/>
    </source>
</evidence>
<comment type="subcellular location">
    <subcellularLocation>
        <location evidence="13">Cytoplasm</location>
    </subcellularLocation>
</comment>
<reference evidence="15 16" key="1">
    <citation type="submission" date="2014-10" db="EMBL/GenBank/DDBJ databases">
        <title>Genome sequence of Clostridium aceticum DSM 1496.</title>
        <authorList>
            <person name="Poehlein A."/>
            <person name="Schiel-Bengelsdorf B."/>
            <person name="Gottschalk G."/>
            <person name="Duerre P."/>
            <person name="Daniel R."/>
        </authorList>
    </citation>
    <scope>NUCLEOTIDE SEQUENCE [LARGE SCALE GENOMIC DNA]</scope>
    <source>
        <strain evidence="15 16">DSM 1496</strain>
    </source>
</reference>
<dbReference type="GO" id="GO:0046167">
    <property type="term" value="P:glycerol-3-phosphate biosynthetic process"/>
    <property type="evidence" value="ECO:0007669"/>
    <property type="project" value="UniProtKB-UniRule"/>
</dbReference>
<feature type="binding site" evidence="13">
    <location>
        <position position="191"/>
    </location>
    <ligand>
        <name>sn-glycerol 3-phosphate</name>
        <dbReference type="ChEBI" id="CHEBI:57597"/>
    </ligand>
</feature>
<dbReference type="InterPro" id="IPR036291">
    <property type="entry name" value="NAD(P)-bd_dom_sf"/>
</dbReference>
<dbReference type="GO" id="GO:0005975">
    <property type="term" value="P:carbohydrate metabolic process"/>
    <property type="evidence" value="ECO:0007669"/>
    <property type="project" value="InterPro"/>
</dbReference>
<evidence type="ECO:0000256" key="4">
    <source>
        <dbReference type="ARBA" id="ARBA00023002"/>
    </source>
</evidence>
<dbReference type="STRING" id="84022.CACET_c21540"/>
<evidence type="ECO:0000256" key="5">
    <source>
        <dbReference type="ARBA" id="ARBA00023027"/>
    </source>
</evidence>
<organism evidence="15 16">
    <name type="scientific">Clostridium aceticum</name>
    <dbReference type="NCBI Taxonomy" id="84022"/>
    <lineage>
        <taxon>Bacteria</taxon>
        <taxon>Bacillati</taxon>
        <taxon>Bacillota</taxon>
        <taxon>Clostridia</taxon>
        <taxon>Eubacteriales</taxon>
        <taxon>Clostridiaceae</taxon>
        <taxon>Clostridium</taxon>
    </lineage>
</organism>
<dbReference type="GO" id="GO:0008654">
    <property type="term" value="P:phospholipid biosynthetic process"/>
    <property type="evidence" value="ECO:0007669"/>
    <property type="project" value="UniProtKB-KW"/>
</dbReference>
<evidence type="ECO:0000256" key="2">
    <source>
        <dbReference type="ARBA" id="ARBA00022516"/>
    </source>
</evidence>
<dbReference type="EC" id="1.1.1.94" evidence="10 13"/>
<dbReference type="InterPro" id="IPR011128">
    <property type="entry name" value="G3P_DH_NAD-dep_N"/>
</dbReference>
<dbReference type="SUPFAM" id="SSF51735">
    <property type="entry name" value="NAD(P)-binding Rossmann-fold domains"/>
    <property type="match status" value="1"/>
</dbReference>
<dbReference type="NCBIfam" id="NF000941">
    <property type="entry name" value="PRK00094.1-3"/>
    <property type="match status" value="1"/>
</dbReference>
<feature type="binding site" evidence="13">
    <location>
        <position position="256"/>
    </location>
    <ligand>
        <name>sn-glycerol 3-phosphate</name>
        <dbReference type="ChEBI" id="CHEBI:57597"/>
    </ligand>
</feature>
<evidence type="ECO:0000313" key="15">
    <source>
        <dbReference type="EMBL" id="AKL95600.1"/>
    </source>
</evidence>
<feature type="binding site" evidence="13">
    <location>
        <position position="34"/>
    </location>
    <ligand>
        <name>NADPH</name>
        <dbReference type="ChEBI" id="CHEBI:57783"/>
    </ligand>
</feature>
<dbReference type="FunFam" id="1.10.1040.10:FF:000001">
    <property type="entry name" value="Glycerol-3-phosphate dehydrogenase [NAD(P)+]"/>
    <property type="match status" value="1"/>
</dbReference>
<evidence type="ECO:0000256" key="7">
    <source>
        <dbReference type="ARBA" id="ARBA00023209"/>
    </source>
</evidence>
<dbReference type="FunFam" id="3.40.50.720:FF:000019">
    <property type="entry name" value="Glycerol-3-phosphate dehydrogenase [NAD(P)+]"/>
    <property type="match status" value="1"/>
</dbReference>
<evidence type="ECO:0000256" key="11">
    <source>
        <dbReference type="ARBA" id="ARBA00069372"/>
    </source>
</evidence>
<dbReference type="Pfam" id="PF07479">
    <property type="entry name" value="NAD_Gly3P_dh_C"/>
    <property type="match status" value="1"/>
</dbReference>
<dbReference type="GO" id="GO:0046168">
    <property type="term" value="P:glycerol-3-phosphate catabolic process"/>
    <property type="evidence" value="ECO:0007669"/>
    <property type="project" value="InterPro"/>
</dbReference>
<keyword evidence="4 13" id="KW-0560">Oxidoreductase</keyword>
<feature type="binding site" evidence="13">
    <location>
        <position position="108"/>
    </location>
    <ligand>
        <name>sn-glycerol 3-phosphate</name>
        <dbReference type="ChEBI" id="CHEBI:57597"/>
    </ligand>
</feature>
<feature type="binding site" evidence="13">
    <location>
        <position position="279"/>
    </location>
    <ligand>
        <name>NADPH</name>
        <dbReference type="ChEBI" id="CHEBI:57783"/>
    </ligand>
</feature>
<dbReference type="Gene3D" id="3.40.50.720">
    <property type="entry name" value="NAD(P)-binding Rossmann-like Domain"/>
    <property type="match status" value="1"/>
</dbReference>
<comment type="pathway">
    <text evidence="13">Membrane lipid metabolism; glycerophospholipid metabolism.</text>
</comment>
<dbReference type="GO" id="GO:0005829">
    <property type="term" value="C:cytosol"/>
    <property type="evidence" value="ECO:0007669"/>
    <property type="project" value="TreeGrafter"/>
</dbReference>
<dbReference type="PRINTS" id="PR00077">
    <property type="entry name" value="GPDHDRGNASE"/>
</dbReference>
<keyword evidence="16" id="KW-1185">Reference proteome</keyword>
<feature type="binding site" evidence="13">
    <location>
        <position position="244"/>
    </location>
    <ligand>
        <name>sn-glycerol 3-phosphate</name>
        <dbReference type="ChEBI" id="CHEBI:57597"/>
    </ligand>
</feature>
<feature type="binding site" evidence="13">
    <location>
        <position position="51"/>
    </location>
    <ligand>
        <name>NADPH</name>
        <dbReference type="ChEBI" id="CHEBI:57783"/>
    </ligand>
</feature>
<keyword evidence="13" id="KW-0963">Cytoplasm</keyword>
<feature type="binding site" evidence="13">
    <location>
        <position position="255"/>
    </location>
    <ligand>
        <name>sn-glycerol 3-phosphate</name>
        <dbReference type="ChEBI" id="CHEBI:57597"/>
    </ligand>
</feature>
<feature type="binding site" evidence="13">
    <location>
        <position position="281"/>
    </location>
    <ligand>
        <name>NADPH</name>
        <dbReference type="ChEBI" id="CHEBI:57783"/>
    </ligand>
</feature>
<evidence type="ECO:0000256" key="3">
    <source>
        <dbReference type="ARBA" id="ARBA00022857"/>
    </source>
</evidence>
<dbReference type="PIRSF" id="PIRSF000114">
    <property type="entry name" value="Glycerol-3-P_dh"/>
    <property type="match status" value="1"/>
</dbReference>
<dbReference type="InterPro" id="IPR013328">
    <property type="entry name" value="6PGD_dom2"/>
</dbReference>
<dbReference type="SUPFAM" id="SSF48179">
    <property type="entry name" value="6-phosphogluconate dehydrogenase C-terminal domain-like"/>
    <property type="match status" value="1"/>
</dbReference>